<dbReference type="PRINTS" id="PR00633">
    <property type="entry name" value="RCCNDNSATION"/>
</dbReference>
<dbReference type="EMBL" id="CAXAMN010023572">
    <property type="protein sequence ID" value="CAK9078470.1"/>
    <property type="molecule type" value="Genomic_DNA"/>
</dbReference>
<dbReference type="Gene3D" id="2.130.10.30">
    <property type="entry name" value="Regulator of chromosome condensation 1/beta-lactamase-inhibitor protein II"/>
    <property type="match status" value="3"/>
</dbReference>
<dbReference type="InterPro" id="IPR051625">
    <property type="entry name" value="Signaling_Regulatory_Domain"/>
</dbReference>
<organism evidence="6 7">
    <name type="scientific">Durusdinium trenchii</name>
    <dbReference type="NCBI Taxonomy" id="1381693"/>
    <lineage>
        <taxon>Eukaryota</taxon>
        <taxon>Sar</taxon>
        <taxon>Alveolata</taxon>
        <taxon>Dinophyceae</taxon>
        <taxon>Suessiales</taxon>
        <taxon>Symbiodiniaceae</taxon>
        <taxon>Durusdinium</taxon>
    </lineage>
</organism>
<proteinExistence type="inferred from homology"/>
<evidence type="ECO:0000313" key="6">
    <source>
        <dbReference type="EMBL" id="CAK9078470.1"/>
    </source>
</evidence>
<reference evidence="6 7" key="1">
    <citation type="submission" date="2024-02" db="EMBL/GenBank/DDBJ databases">
        <authorList>
            <person name="Chen Y."/>
            <person name="Shah S."/>
            <person name="Dougan E. K."/>
            <person name="Thang M."/>
            <person name="Chan C."/>
        </authorList>
    </citation>
    <scope>NUCLEOTIDE SEQUENCE [LARGE SCALE GENOMIC DNA]</scope>
</reference>
<dbReference type="PROSITE" id="PS50012">
    <property type="entry name" value="RCC1_3"/>
    <property type="match status" value="7"/>
</dbReference>
<dbReference type="InterPro" id="IPR056423">
    <property type="entry name" value="BACK_BPM_SPOP"/>
</dbReference>
<dbReference type="Gene3D" id="1.25.40.420">
    <property type="match status" value="1"/>
</dbReference>
<feature type="compositionally biased region" description="Basic and acidic residues" evidence="4">
    <location>
        <begin position="993"/>
        <end position="1002"/>
    </location>
</feature>
<feature type="repeat" description="RCC1" evidence="3">
    <location>
        <begin position="133"/>
        <end position="194"/>
    </location>
</feature>
<feature type="repeat" description="RCC1" evidence="3">
    <location>
        <begin position="9"/>
        <end position="70"/>
    </location>
</feature>
<feature type="compositionally biased region" description="Gly residues" evidence="4">
    <location>
        <begin position="904"/>
        <end position="914"/>
    </location>
</feature>
<comment type="similarity">
    <text evidence="1">Belongs to the Tdpoz family.</text>
</comment>
<evidence type="ECO:0000256" key="4">
    <source>
        <dbReference type="SAM" id="MobiDB-lite"/>
    </source>
</evidence>
<dbReference type="SUPFAM" id="SSF50985">
    <property type="entry name" value="RCC1/BLIP-II"/>
    <property type="match status" value="2"/>
</dbReference>
<evidence type="ECO:0000259" key="5">
    <source>
        <dbReference type="PROSITE" id="PS50097"/>
    </source>
</evidence>
<keyword evidence="7" id="KW-1185">Reference proteome</keyword>
<name>A0ABP0PUS4_9DINO</name>
<keyword evidence="2" id="KW-0677">Repeat</keyword>
<dbReference type="Gene3D" id="3.30.710.10">
    <property type="entry name" value="Potassium Channel Kv1.1, Chain A"/>
    <property type="match status" value="2"/>
</dbReference>
<evidence type="ECO:0000256" key="2">
    <source>
        <dbReference type="ARBA" id="ARBA00022737"/>
    </source>
</evidence>
<dbReference type="Pfam" id="PF24570">
    <property type="entry name" value="BACK_BPM_SPOP"/>
    <property type="match status" value="1"/>
</dbReference>
<dbReference type="InterPro" id="IPR000408">
    <property type="entry name" value="Reg_chr_condens"/>
</dbReference>
<dbReference type="CDD" id="cd14733">
    <property type="entry name" value="BACK"/>
    <property type="match status" value="1"/>
</dbReference>
<dbReference type="InterPro" id="IPR009091">
    <property type="entry name" value="RCC1/BLIP-II"/>
</dbReference>
<dbReference type="SMART" id="SM00225">
    <property type="entry name" value="BTB"/>
    <property type="match status" value="2"/>
</dbReference>
<feature type="repeat" description="RCC1" evidence="3">
    <location>
        <begin position="317"/>
        <end position="380"/>
    </location>
</feature>
<gene>
    <name evidence="6" type="ORF">CCMP2556_LOCUS38684</name>
</gene>
<dbReference type="Pfam" id="PF25390">
    <property type="entry name" value="WD40_RLD"/>
    <property type="match status" value="1"/>
</dbReference>
<feature type="domain" description="BTB" evidence="5">
    <location>
        <begin position="692"/>
        <end position="766"/>
    </location>
</feature>
<feature type="region of interest" description="Disordered" evidence="4">
    <location>
        <begin position="856"/>
        <end position="925"/>
    </location>
</feature>
<feature type="repeat" description="RCC1" evidence="3">
    <location>
        <begin position="195"/>
        <end position="256"/>
    </location>
</feature>
<feature type="repeat" description="RCC1" evidence="3">
    <location>
        <begin position="381"/>
        <end position="442"/>
    </location>
</feature>
<accession>A0ABP0PUS4</accession>
<dbReference type="PROSITE" id="PS50097">
    <property type="entry name" value="BTB"/>
    <property type="match status" value="1"/>
</dbReference>
<dbReference type="InterPro" id="IPR000210">
    <property type="entry name" value="BTB/POZ_dom"/>
</dbReference>
<protein>
    <recommendedName>
        <fullName evidence="5">BTB domain-containing protein</fullName>
    </recommendedName>
</protein>
<feature type="compositionally biased region" description="Low complexity" evidence="4">
    <location>
        <begin position="915"/>
        <end position="925"/>
    </location>
</feature>
<dbReference type="Proteomes" id="UP001642484">
    <property type="component" value="Unassembled WGS sequence"/>
</dbReference>
<feature type="region of interest" description="Disordered" evidence="4">
    <location>
        <begin position="944"/>
        <end position="1002"/>
    </location>
</feature>
<sequence length="1002" mass="107412">MPQVPALGGDVHSWGSGEMGQLGFPLLEDLPKDQDGYPYEPTAGLIKAFKQVKICQIAGGDGHTAAVTVHGKLYSWGASACGQLGHCDTAHMPKDVEGYPYQPVPLLVSSLQDVCIVQIACGDAHTVALSREGLLYSWGGGGCGQLGHSETSKMPKDEDGCPYQLTPRVVEHLRPHVVSSVACGKAHTIAVSQRGRMFTWGAGACGQLGHPDTSSFPSDEDGYPFQPVPREVDHLKDFKVIATACGDVHTLALTDDGYVYSFGGGSYGQLGVKDVLAMPVDADNCPYMPTPQLVFGLEGIVRLACGDSHSLTIDRDGRLYCWGANSCGQLGIMNPDDPRIRKDPDGIPHLPTPAIVEALADQRIVDIACGEAHSLAVSATGNLYSWGACSCGQLGLGSCEGMPVDSDGYPYQPTPTLVTGFRGQAVLKVACGGVHNLAITEPDQSLAFSLSTLVNSEMLADVAFRSSEGSILYAHLCILKHNASSLHSYVLAQIQDGVISNIAVDGDQQIPLVALTNARKEVLLDFMHYVYTLDLDAATMSLSSFSAVLELYHLGDRFNLTKLLPKCRRLIRQQLGKQNLRPGTLNLFDARPSSVARGNAMLFRGYHDEVPPPDESPVPPNPEWPGSPEGDGWGIFFLPTGQALVLDDVAYRETLARGTLLDLQDIEAPIKDEDATMLEEHMRQMLNDKESCDVTLAASIPGSDPESSELCAQKCLLASRSSYFRALFSSEFRERSEGRVLLEDITFEQLLLLLNFIYADDWVVEDADFAFDMLPIADRFSVLDLKRLCERTLIGAMSVDNVARIFALADKYSCSRLRSRALLFMTDSANFHLVMKTTSFAELDKELILQILHSHKTAPAPAPPPSEPLPGNSATLSKAGQSKMRDHRHGRGGSAGAGTARPPGGQGAQSGLRGGSSSSSCAPLSSSLAHVEAQVPEANALNAQGRDAAPPCGGSSSSSTLFSPEAARGLPRGLRPPSQEAPLAELRPQTRTSETRFFELGG</sequence>
<dbReference type="Pfam" id="PF00651">
    <property type="entry name" value="BTB"/>
    <property type="match status" value="1"/>
</dbReference>
<evidence type="ECO:0000256" key="3">
    <source>
        <dbReference type="PROSITE-ProRule" id="PRU00235"/>
    </source>
</evidence>
<feature type="repeat" description="RCC1" evidence="3">
    <location>
        <begin position="71"/>
        <end position="132"/>
    </location>
</feature>
<dbReference type="SUPFAM" id="SSF54695">
    <property type="entry name" value="POZ domain"/>
    <property type="match status" value="2"/>
</dbReference>
<dbReference type="PROSITE" id="PS00626">
    <property type="entry name" value="RCC1_2"/>
    <property type="match status" value="2"/>
</dbReference>
<evidence type="ECO:0000256" key="1">
    <source>
        <dbReference type="ARBA" id="ARBA00010846"/>
    </source>
</evidence>
<feature type="repeat" description="RCC1" evidence="3">
    <location>
        <begin position="257"/>
        <end position="316"/>
    </location>
</feature>
<evidence type="ECO:0000313" key="7">
    <source>
        <dbReference type="Proteomes" id="UP001642484"/>
    </source>
</evidence>
<dbReference type="PANTHER" id="PTHR22872">
    <property type="entry name" value="BTK-BINDING PROTEIN-RELATED"/>
    <property type="match status" value="1"/>
</dbReference>
<dbReference type="InterPro" id="IPR011333">
    <property type="entry name" value="SKP1/BTB/POZ_sf"/>
</dbReference>
<dbReference type="InterPro" id="IPR058923">
    <property type="entry name" value="RCC1-like_dom"/>
</dbReference>
<comment type="caution">
    <text evidence="6">The sequence shown here is derived from an EMBL/GenBank/DDBJ whole genome shotgun (WGS) entry which is preliminary data.</text>
</comment>